<dbReference type="Gene3D" id="1.10.10.10">
    <property type="entry name" value="Winged helix-like DNA-binding domain superfamily/Winged helix DNA-binding domain"/>
    <property type="match status" value="1"/>
</dbReference>
<organism evidence="6 7">
    <name type="scientific">Ruania alba</name>
    <dbReference type="NCBI Taxonomy" id="648782"/>
    <lineage>
        <taxon>Bacteria</taxon>
        <taxon>Bacillati</taxon>
        <taxon>Actinomycetota</taxon>
        <taxon>Actinomycetes</taxon>
        <taxon>Micrococcales</taxon>
        <taxon>Ruaniaceae</taxon>
        <taxon>Ruania</taxon>
    </lineage>
</organism>
<dbReference type="SUPFAM" id="SSF53697">
    <property type="entry name" value="SIS domain"/>
    <property type="match status" value="1"/>
</dbReference>
<name>A0A1H5M1E0_9MICO</name>
<dbReference type="GO" id="GO:0003700">
    <property type="term" value="F:DNA-binding transcription factor activity"/>
    <property type="evidence" value="ECO:0007669"/>
    <property type="project" value="InterPro"/>
</dbReference>
<dbReference type="InterPro" id="IPR000281">
    <property type="entry name" value="HTH_RpiR"/>
</dbReference>
<dbReference type="EMBL" id="FNTX01000002">
    <property type="protein sequence ID" value="SEE82567.1"/>
    <property type="molecule type" value="Genomic_DNA"/>
</dbReference>
<evidence type="ECO:0000313" key="6">
    <source>
        <dbReference type="EMBL" id="SEE82567.1"/>
    </source>
</evidence>
<keyword evidence="1" id="KW-0805">Transcription regulation</keyword>
<evidence type="ECO:0000256" key="3">
    <source>
        <dbReference type="ARBA" id="ARBA00023163"/>
    </source>
</evidence>
<dbReference type="RefSeq" id="WP_175477134.1">
    <property type="nucleotide sequence ID" value="NZ_FNTX01000002.1"/>
</dbReference>
<dbReference type="InterPro" id="IPR009057">
    <property type="entry name" value="Homeodomain-like_sf"/>
</dbReference>
<dbReference type="InterPro" id="IPR036388">
    <property type="entry name" value="WH-like_DNA-bd_sf"/>
</dbReference>
<dbReference type="STRING" id="648782.SAMN04488554_3072"/>
<dbReference type="PROSITE" id="PS51464">
    <property type="entry name" value="SIS"/>
    <property type="match status" value="1"/>
</dbReference>
<dbReference type="PROSITE" id="PS51071">
    <property type="entry name" value="HTH_RPIR"/>
    <property type="match status" value="1"/>
</dbReference>
<dbReference type="GO" id="GO:1901135">
    <property type="term" value="P:carbohydrate derivative metabolic process"/>
    <property type="evidence" value="ECO:0007669"/>
    <property type="project" value="InterPro"/>
</dbReference>
<evidence type="ECO:0000259" key="5">
    <source>
        <dbReference type="PROSITE" id="PS51464"/>
    </source>
</evidence>
<dbReference type="CDD" id="cd05013">
    <property type="entry name" value="SIS_RpiR"/>
    <property type="match status" value="1"/>
</dbReference>
<feature type="domain" description="HTH rpiR-type" evidence="4">
    <location>
        <begin position="12"/>
        <end position="88"/>
    </location>
</feature>
<dbReference type="SUPFAM" id="SSF46689">
    <property type="entry name" value="Homeodomain-like"/>
    <property type="match status" value="1"/>
</dbReference>
<dbReference type="GO" id="GO:0097367">
    <property type="term" value="F:carbohydrate derivative binding"/>
    <property type="evidence" value="ECO:0007669"/>
    <property type="project" value="InterPro"/>
</dbReference>
<sequence>MPTQVEQSTRDVPIAEVIRSQLPRLTPTVRAVGEAILADPDRVLAMSAARLADTTGTSVGSVVRLCHAIGLPGYLDFKQRLAADARIGGYDLDAVIDPYRSRSVAGQVLGNVLSAMAQTLVSIDLVAVQRAADAIRGGRRILIPAAGPSQPVATAFGMWLSWAGFSATHPTDRHTQQAVAEQLTTEDVVFAISHSGTTKDTLRPVHIARERGITTLALTSFAGSDLARLCDITIVAGAAADEHRTADMASRPVHHAVLEAVWAQVRTPTPTETA</sequence>
<feature type="domain" description="SIS" evidence="5">
    <location>
        <begin position="131"/>
        <end position="268"/>
    </location>
</feature>
<evidence type="ECO:0000313" key="7">
    <source>
        <dbReference type="Proteomes" id="UP000199220"/>
    </source>
</evidence>
<dbReference type="Proteomes" id="UP000199220">
    <property type="component" value="Unassembled WGS sequence"/>
</dbReference>
<dbReference type="InterPro" id="IPR035472">
    <property type="entry name" value="RpiR-like_SIS"/>
</dbReference>
<dbReference type="AlphaFoldDB" id="A0A1H5M1E0"/>
<evidence type="ECO:0000256" key="1">
    <source>
        <dbReference type="ARBA" id="ARBA00023015"/>
    </source>
</evidence>
<dbReference type="Gene3D" id="3.40.50.10490">
    <property type="entry name" value="Glucose-6-phosphate isomerase like protein, domain 1"/>
    <property type="match status" value="1"/>
</dbReference>
<reference evidence="7" key="1">
    <citation type="submission" date="2016-10" db="EMBL/GenBank/DDBJ databases">
        <authorList>
            <person name="Varghese N."/>
            <person name="Submissions S."/>
        </authorList>
    </citation>
    <scope>NUCLEOTIDE SEQUENCE [LARGE SCALE GENOMIC DNA]</scope>
    <source>
        <strain evidence="7">DSM 21368</strain>
    </source>
</reference>
<dbReference type="Pfam" id="PF01418">
    <property type="entry name" value="HTH_6"/>
    <property type="match status" value="1"/>
</dbReference>
<evidence type="ECO:0000256" key="2">
    <source>
        <dbReference type="ARBA" id="ARBA00023125"/>
    </source>
</evidence>
<dbReference type="PANTHER" id="PTHR30514:SF1">
    <property type="entry name" value="HTH-TYPE TRANSCRIPTIONAL REGULATOR HEXR-RELATED"/>
    <property type="match status" value="1"/>
</dbReference>
<dbReference type="PANTHER" id="PTHR30514">
    <property type="entry name" value="GLUCOKINASE"/>
    <property type="match status" value="1"/>
</dbReference>
<keyword evidence="7" id="KW-1185">Reference proteome</keyword>
<proteinExistence type="predicted"/>
<keyword evidence="2 6" id="KW-0238">DNA-binding</keyword>
<keyword evidence="3" id="KW-0804">Transcription</keyword>
<evidence type="ECO:0000259" key="4">
    <source>
        <dbReference type="PROSITE" id="PS51071"/>
    </source>
</evidence>
<dbReference type="InterPro" id="IPR046348">
    <property type="entry name" value="SIS_dom_sf"/>
</dbReference>
<dbReference type="InterPro" id="IPR047640">
    <property type="entry name" value="RpiR-like"/>
</dbReference>
<protein>
    <submittedName>
        <fullName evidence="6">DNA-binding transcriptional regulator, MurR/RpiR family, contains HTH and SIS domains</fullName>
    </submittedName>
</protein>
<dbReference type="Pfam" id="PF01380">
    <property type="entry name" value="SIS"/>
    <property type="match status" value="1"/>
</dbReference>
<dbReference type="InterPro" id="IPR001347">
    <property type="entry name" value="SIS_dom"/>
</dbReference>
<gene>
    <name evidence="6" type="ORF">SAMN04488554_3072</name>
</gene>
<accession>A0A1H5M1E0</accession>
<dbReference type="GO" id="GO:0003677">
    <property type="term" value="F:DNA binding"/>
    <property type="evidence" value="ECO:0007669"/>
    <property type="project" value="UniProtKB-KW"/>
</dbReference>